<dbReference type="Proteomes" id="UP001164286">
    <property type="component" value="Unassembled WGS sequence"/>
</dbReference>
<dbReference type="Pfam" id="PF06179">
    <property type="entry name" value="Med22"/>
    <property type="match status" value="1"/>
</dbReference>
<evidence type="ECO:0000256" key="1">
    <source>
        <dbReference type="ARBA" id="ARBA00004123"/>
    </source>
</evidence>
<dbReference type="GeneID" id="77731785"/>
<dbReference type="EMBL" id="JAKWFO010000005">
    <property type="protein sequence ID" value="KAI9635053.1"/>
    <property type="molecule type" value="Genomic_DNA"/>
</dbReference>
<dbReference type="GO" id="GO:0016592">
    <property type="term" value="C:mediator complex"/>
    <property type="evidence" value="ECO:0007669"/>
    <property type="project" value="InterPro"/>
</dbReference>
<keyword evidence="4" id="KW-0804">Transcription</keyword>
<feature type="compositionally biased region" description="Acidic residues" evidence="6">
    <location>
        <begin position="220"/>
        <end position="233"/>
    </location>
</feature>
<comment type="similarity">
    <text evidence="2">Belongs to the Mediator complex subunit 22 family.</text>
</comment>
<evidence type="ECO:0000256" key="3">
    <source>
        <dbReference type="ARBA" id="ARBA00023015"/>
    </source>
</evidence>
<sequence>MSAFQTDSLNPSALPSSTLGRRRPPAASTSAFDPDPSGTAGPSSGSDAAARARFHEEWNVRIDKEVKALAGGMREIVDLADIGSNPSAHSSAPTSLHLRIRTAQLIRSAQSLRDMSHELRLMLLLSDEVDMARRRDNEVELVKEELGMRRGRVEKEMRELMGGRAGVNVDVGREGRREGGVGERVISANAPDPDLAGEEAGEDTADGGGTVTGETKVDGPIEDDEDDDDFEEV</sequence>
<keyword evidence="5" id="KW-0539">Nucleus</keyword>
<keyword evidence="3" id="KW-0805">Transcription regulation</keyword>
<evidence type="ECO:0000256" key="4">
    <source>
        <dbReference type="ARBA" id="ARBA00023163"/>
    </source>
</evidence>
<evidence type="ECO:0000256" key="6">
    <source>
        <dbReference type="SAM" id="MobiDB-lite"/>
    </source>
</evidence>
<proteinExistence type="inferred from homology"/>
<evidence type="ECO:0000313" key="7">
    <source>
        <dbReference type="EMBL" id="KAI9635053.1"/>
    </source>
</evidence>
<feature type="compositionally biased region" description="Acidic residues" evidence="6">
    <location>
        <begin position="195"/>
        <end position="205"/>
    </location>
</feature>
<dbReference type="GO" id="GO:0006357">
    <property type="term" value="P:regulation of transcription by RNA polymerase II"/>
    <property type="evidence" value="ECO:0007669"/>
    <property type="project" value="InterPro"/>
</dbReference>
<feature type="compositionally biased region" description="Basic and acidic residues" evidence="6">
    <location>
        <begin position="171"/>
        <end position="181"/>
    </location>
</feature>
<protein>
    <submittedName>
        <fullName evidence="7">Uncharacterized protein</fullName>
    </submittedName>
</protein>
<name>A0AA38LTU8_9TREE</name>
<feature type="compositionally biased region" description="Polar residues" evidence="6">
    <location>
        <begin position="1"/>
        <end position="19"/>
    </location>
</feature>
<evidence type="ECO:0000313" key="8">
    <source>
        <dbReference type="Proteomes" id="UP001164286"/>
    </source>
</evidence>
<dbReference type="InterPro" id="IPR009332">
    <property type="entry name" value="Med22"/>
</dbReference>
<dbReference type="GO" id="GO:0003712">
    <property type="term" value="F:transcription coregulator activity"/>
    <property type="evidence" value="ECO:0007669"/>
    <property type="project" value="InterPro"/>
</dbReference>
<reference evidence="7" key="1">
    <citation type="journal article" date="2022" name="G3 (Bethesda)">
        <title>High quality genome of the basidiomycete yeast Dioszegia hungarica PDD-24b-2 isolated from cloud water.</title>
        <authorList>
            <person name="Jarrige D."/>
            <person name="Haridas S."/>
            <person name="Bleykasten-Grosshans C."/>
            <person name="Joly M."/>
            <person name="Nadalig T."/>
            <person name="Sancelme M."/>
            <person name="Vuilleumier S."/>
            <person name="Grigoriev I.V."/>
            <person name="Amato P."/>
            <person name="Bringel F."/>
        </authorList>
    </citation>
    <scope>NUCLEOTIDE SEQUENCE</scope>
    <source>
        <strain evidence="7">PDD-24b-2</strain>
    </source>
</reference>
<organism evidence="7 8">
    <name type="scientific">Dioszegia hungarica</name>
    <dbReference type="NCBI Taxonomy" id="4972"/>
    <lineage>
        <taxon>Eukaryota</taxon>
        <taxon>Fungi</taxon>
        <taxon>Dikarya</taxon>
        <taxon>Basidiomycota</taxon>
        <taxon>Agaricomycotina</taxon>
        <taxon>Tremellomycetes</taxon>
        <taxon>Tremellales</taxon>
        <taxon>Bulleribasidiaceae</taxon>
        <taxon>Dioszegia</taxon>
    </lineage>
</organism>
<comment type="subcellular location">
    <subcellularLocation>
        <location evidence="1">Nucleus</location>
    </subcellularLocation>
</comment>
<dbReference type="RefSeq" id="XP_052944830.1">
    <property type="nucleotide sequence ID" value="XM_053092580.1"/>
</dbReference>
<feature type="region of interest" description="Disordered" evidence="6">
    <location>
        <begin position="170"/>
        <end position="233"/>
    </location>
</feature>
<accession>A0AA38LTU8</accession>
<comment type="caution">
    <text evidence="7">The sequence shown here is derived from an EMBL/GenBank/DDBJ whole genome shotgun (WGS) entry which is preliminary data.</text>
</comment>
<evidence type="ECO:0000256" key="2">
    <source>
        <dbReference type="ARBA" id="ARBA00005942"/>
    </source>
</evidence>
<keyword evidence="8" id="KW-1185">Reference proteome</keyword>
<dbReference type="AlphaFoldDB" id="A0AA38LTU8"/>
<feature type="region of interest" description="Disordered" evidence="6">
    <location>
        <begin position="1"/>
        <end position="50"/>
    </location>
</feature>
<gene>
    <name evidence="7" type="ORF">MKK02DRAFT_43732</name>
</gene>
<evidence type="ECO:0000256" key="5">
    <source>
        <dbReference type="ARBA" id="ARBA00023242"/>
    </source>
</evidence>